<accession>A0A497VCK8</accession>
<dbReference type="OrthoDB" id="9798776at2"/>
<sequence length="103" mass="12231">MITCYVQYELNPSKIPEFEEYARAWIPLVEKFGGTHHGYYLPHESPNDMAVCLFSFASLADYEAYRIKSLTDSECQTAYQYAEDKECIRRYDRHFLRPLDMKN</sequence>
<dbReference type="RefSeq" id="WP_121027551.1">
    <property type="nucleotide sequence ID" value="NZ_RCCE01000006.1"/>
</dbReference>
<organism evidence="2 3">
    <name type="scientific">Litoreibacter meonggei</name>
    <dbReference type="NCBI Taxonomy" id="1049199"/>
    <lineage>
        <taxon>Bacteria</taxon>
        <taxon>Pseudomonadati</taxon>
        <taxon>Pseudomonadota</taxon>
        <taxon>Alphaproteobacteria</taxon>
        <taxon>Rhodobacterales</taxon>
        <taxon>Roseobacteraceae</taxon>
        <taxon>Litoreibacter</taxon>
    </lineage>
</organism>
<dbReference type="InterPro" id="IPR011008">
    <property type="entry name" value="Dimeric_a/b-barrel"/>
</dbReference>
<dbReference type="Gene3D" id="3.30.70.100">
    <property type="match status" value="1"/>
</dbReference>
<comment type="caution">
    <text evidence="2">The sequence shown here is derived from an EMBL/GenBank/DDBJ whole genome shotgun (WGS) entry which is preliminary data.</text>
</comment>
<gene>
    <name evidence="2" type="ORF">BCF46_3586</name>
</gene>
<proteinExistence type="predicted"/>
<dbReference type="Pfam" id="PF07978">
    <property type="entry name" value="NIPSNAP"/>
    <property type="match status" value="1"/>
</dbReference>
<feature type="domain" description="NIPSNAP" evidence="1">
    <location>
        <begin position="7"/>
        <end position="100"/>
    </location>
</feature>
<name>A0A497VCK8_9RHOB</name>
<dbReference type="Proteomes" id="UP000269157">
    <property type="component" value="Unassembled WGS sequence"/>
</dbReference>
<protein>
    <submittedName>
        <fullName evidence="2">NIPSNAP protein</fullName>
    </submittedName>
</protein>
<dbReference type="InterPro" id="IPR012577">
    <property type="entry name" value="NIPSNAP"/>
</dbReference>
<dbReference type="AlphaFoldDB" id="A0A497VCK8"/>
<evidence type="ECO:0000259" key="1">
    <source>
        <dbReference type="Pfam" id="PF07978"/>
    </source>
</evidence>
<keyword evidence="3" id="KW-1185">Reference proteome</keyword>
<reference evidence="2 3" key="1">
    <citation type="submission" date="2018-10" db="EMBL/GenBank/DDBJ databases">
        <title>Genomic Encyclopedia of Archaeal and Bacterial Type Strains, Phase II (KMG-II): from individual species to whole genera.</title>
        <authorList>
            <person name="Goeker M."/>
        </authorList>
    </citation>
    <scope>NUCLEOTIDE SEQUENCE [LARGE SCALE GENOMIC DNA]</scope>
    <source>
        <strain evidence="2 3">DSM 29466</strain>
    </source>
</reference>
<dbReference type="EMBL" id="RCCE01000006">
    <property type="protein sequence ID" value="RLJ41012.1"/>
    <property type="molecule type" value="Genomic_DNA"/>
</dbReference>
<dbReference type="SUPFAM" id="SSF54909">
    <property type="entry name" value="Dimeric alpha+beta barrel"/>
    <property type="match status" value="1"/>
</dbReference>
<evidence type="ECO:0000313" key="2">
    <source>
        <dbReference type="EMBL" id="RLJ41012.1"/>
    </source>
</evidence>
<evidence type="ECO:0000313" key="3">
    <source>
        <dbReference type="Proteomes" id="UP000269157"/>
    </source>
</evidence>